<keyword evidence="4" id="KW-1185">Reference proteome</keyword>
<name>A0A139I3Q9_9PEZI</name>
<feature type="transmembrane region" description="Helical" evidence="1">
    <location>
        <begin position="260"/>
        <end position="279"/>
    </location>
</feature>
<dbReference type="Proteomes" id="UP000073492">
    <property type="component" value="Unassembled WGS sequence"/>
</dbReference>
<feature type="transmembrane region" description="Helical" evidence="1">
    <location>
        <begin position="229"/>
        <end position="248"/>
    </location>
</feature>
<keyword evidence="1" id="KW-0812">Transmembrane</keyword>
<dbReference type="OrthoDB" id="5416037at2759"/>
<keyword evidence="1" id="KW-0472">Membrane</keyword>
<evidence type="ECO:0000256" key="1">
    <source>
        <dbReference type="SAM" id="Phobius"/>
    </source>
</evidence>
<evidence type="ECO:0000313" key="4">
    <source>
        <dbReference type="Proteomes" id="UP000073492"/>
    </source>
</evidence>
<dbReference type="Pfam" id="PF20237">
    <property type="entry name" value="DUF6594"/>
    <property type="match status" value="1"/>
</dbReference>
<feature type="domain" description="DUF6594" evidence="2">
    <location>
        <begin position="63"/>
        <end position="289"/>
    </location>
</feature>
<organism evidence="3 4">
    <name type="scientific">Pseudocercospora musae</name>
    <dbReference type="NCBI Taxonomy" id="113226"/>
    <lineage>
        <taxon>Eukaryota</taxon>
        <taxon>Fungi</taxon>
        <taxon>Dikarya</taxon>
        <taxon>Ascomycota</taxon>
        <taxon>Pezizomycotina</taxon>
        <taxon>Dothideomycetes</taxon>
        <taxon>Dothideomycetidae</taxon>
        <taxon>Mycosphaerellales</taxon>
        <taxon>Mycosphaerellaceae</taxon>
        <taxon>Pseudocercospora</taxon>
    </lineage>
</organism>
<protein>
    <recommendedName>
        <fullName evidence="2">DUF6594 domain-containing protein</fullName>
    </recommendedName>
</protein>
<dbReference type="PANTHER" id="PTHR34502">
    <property type="entry name" value="DUF6594 DOMAIN-CONTAINING PROTEIN-RELATED"/>
    <property type="match status" value="1"/>
</dbReference>
<dbReference type="InterPro" id="IPR046529">
    <property type="entry name" value="DUF6594"/>
</dbReference>
<gene>
    <name evidence="3" type="ORF">AC579_3515</name>
</gene>
<comment type="caution">
    <text evidence="3">The sequence shown here is derived from an EMBL/GenBank/DDBJ whole genome shotgun (WGS) entry which is preliminary data.</text>
</comment>
<evidence type="ECO:0000313" key="3">
    <source>
        <dbReference type="EMBL" id="KXT09202.1"/>
    </source>
</evidence>
<dbReference type="EMBL" id="LFZO01000361">
    <property type="protein sequence ID" value="KXT09202.1"/>
    <property type="molecule type" value="Genomic_DNA"/>
</dbReference>
<reference evidence="3 4" key="1">
    <citation type="submission" date="2015-07" db="EMBL/GenBank/DDBJ databases">
        <title>Comparative genomics of the Sigatoka disease complex on banana suggests a link between parallel evolutionary changes in Pseudocercospora fijiensis and Pseudocercospora eumusae and increased virulence on the banana host.</title>
        <authorList>
            <person name="Chang T.-C."/>
            <person name="Salvucci A."/>
            <person name="Crous P.W."/>
            <person name="Stergiopoulos I."/>
        </authorList>
    </citation>
    <scope>NUCLEOTIDE SEQUENCE [LARGE SCALE GENOMIC DNA]</scope>
    <source>
        <strain evidence="3 4">CBS 116634</strain>
    </source>
</reference>
<sequence>MPYVHVSSSTIQKAAQSIWTSLNTISQHATTSITYQDDPGHSEAPDLEAEGSRHLAAWKFVGYPGLSKWLAASADGPLLRKFADLNVRVLLKKQNKIVEYERELKSMDDFAMSTDQGGCGSLRLDEGTPRGELLDEIDDLLRDYNGRLVEYLRLQEQPNATPEQVGRLHEWLVEHPNAIEQPEADFASREDDLMPLQNQRCGILPSLRRCLRNVQHNLLRSKRGRKKSVLSQSILLVPLLLLLAPAWAMSLACDCTQRMAIVTLFTTLFCLFLVSGTNLRMAHQSLATAGLFLESSKDAPAADVCEMFVGSINRNIWQYQRAALIISLI</sequence>
<dbReference type="AlphaFoldDB" id="A0A139I3Q9"/>
<keyword evidence="1" id="KW-1133">Transmembrane helix</keyword>
<accession>A0A139I3Q9</accession>
<evidence type="ECO:0000259" key="2">
    <source>
        <dbReference type="Pfam" id="PF20237"/>
    </source>
</evidence>
<dbReference type="STRING" id="113226.A0A139I3Q9"/>
<dbReference type="PANTHER" id="PTHR34502:SF5">
    <property type="entry name" value="DUF6594 DOMAIN-CONTAINING PROTEIN"/>
    <property type="match status" value="1"/>
</dbReference>
<proteinExistence type="predicted"/>